<organism evidence="3 4">
    <name type="scientific">Carboxylicivirga marina</name>
    <dbReference type="NCBI Taxonomy" id="2800988"/>
    <lineage>
        <taxon>Bacteria</taxon>
        <taxon>Pseudomonadati</taxon>
        <taxon>Bacteroidota</taxon>
        <taxon>Bacteroidia</taxon>
        <taxon>Marinilabiliales</taxon>
        <taxon>Marinilabiliaceae</taxon>
        <taxon>Carboxylicivirga</taxon>
    </lineage>
</organism>
<dbReference type="PANTHER" id="PTHR35038">
    <property type="entry name" value="DISSIMILATORY SULFITE REDUCTASE SIRA"/>
    <property type="match status" value="1"/>
</dbReference>
<reference evidence="3 4" key="1">
    <citation type="submission" date="2021-01" db="EMBL/GenBank/DDBJ databases">
        <title>Carboxyliciviraga sp.nov., isolated from coastal sediments.</title>
        <authorList>
            <person name="Lu D."/>
            <person name="Zhang T."/>
        </authorList>
    </citation>
    <scope>NUCLEOTIDE SEQUENCE [LARGE SCALE GENOMIC DNA]</scope>
    <source>
        <strain evidence="3 4">N1Y132</strain>
    </source>
</reference>
<dbReference type="Gene3D" id="1.10.1130.10">
    <property type="entry name" value="Flavocytochrome C3, Chain A"/>
    <property type="match status" value="1"/>
</dbReference>
<name>A0ABS1HEG1_9BACT</name>
<dbReference type="SUPFAM" id="SSF48695">
    <property type="entry name" value="Multiheme cytochromes"/>
    <property type="match status" value="1"/>
</dbReference>
<evidence type="ECO:0000313" key="4">
    <source>
        <dbReference type="Proteomes" id="UP000605676"/>
    </source>
</evidence>
<dbReference type="InterPro" id="IPR051829">
    <property type="entry name" value="Multiheme_Cytochr_ET"/>
</dbReference>
<sequence>MKNQFSKSVVAILVSLLLPIAVLFITVKVAAYRGDPDQVDVKLKSEHIPSVDHSQFEILQQDFEHPRDVTAACLSCHTGRDEEVMATAHWKWEREEEIPGRGMVSVGKKNLLNNFCTGANGNNGSCMRCHIGLGWKDKSFDFADNLNIDCLVCHDQTDTYFKQKGQGGMPATTETANAAYQVPDYPYVAQNVGLPKKNNCGICHFYGGGGNNVKHGDLEEALLTCSKDVDVHMAMDGPDMACIDCHTTERHNIMGKLYSVSSANTNRIHCEQCHTTTPHNDKVLDNHFEKVACQTCHIPEYAKANATKMYWDWSSAGQTDESGHGYSEDDADGNHNYLSIKGNFVWDDHVKPEYYWFNGTVDHYLSTDTISEAPVKINSLFGEYRDSTAKIWPVKVHRGKQIYDVDNNTLISLKLWAPEVGQGAFWKDFDWDTAARLGMEYNDRPYSGNYDFIASEVYWPINHMVSPKEQTLTCIECHQRDGRLTGLNDFYLPGRDYNKSVDYAGFGLIFLTLIGIVAHFLGRIVAFFKNR</sequence>
<evidence type="ECO:0000313" key="3">
    <source>
        <dbReference type="EMBL" id="MBK3516011.1"/>
    </source>
</evidence>
<dbReference type="InterPro" id="IPR036280">
    <property type="entry name" value="Multihaem_cyt_sf"/>
</dbReference>
<dbReference type="NCBIfam" id="TIGR04315">
    <property type="entry name" value="octaheme_Shew"/>
    <property type="match status" value="1"/>
</dbReference>
<dbReference type="InterPro" id="IPR024673">
    <property type="entry name" value="Octahem_Cyt_c"/>
</dbReference>
<dbReference type="Proteomes" id="UP000605676">
    <property type="component" value="Unassembled WGS sequence"/>
</dbReference>
<dbReference type="PIRSF" id="PIRSF039014">
    <property type="entry name" value="OTR_cyc"/>
    <property type="match status" value="1"/>
</dbReference>
<evidence type="ECO:0000256" key="2">
    <source>
        <dbReference type="SAM" id="Phobius"/>
    </source>
</evidence>
<keyword evidence="4" id="KW-1185">Reference proteome</keyword>
<gene>
    <name evidence="3" type="ORF">JIV24_01580</name>
</gene>
<dbReference type="Pfam" id="PF11783">
    <property type="entry name" value="Cytochrome_cB"/>
    <property type="match status" value="1"/>
</dbReference>
<comment type="caution">
    <text evidence="3">The sequence shown here is derived from an EMBL/GenBank/DDBJ whole genome shotgun (WGS) entry which is preliminary data.</text>
</comment>
<evidence type="ECO:0000256" key="1">
    <source>
        <dbReference type="ARBA" id="ARBA00022729"/>
    </source>
</evidence>
<keyword evidence="1" id="KW-0732">Signal</keyword>
<proteinExistence type="predicted"/>
<keyword evidence="2" id="KW-0812">Transmembrane</keyword>
<keyword evidence="2" id="KW-1133">Transmembrane helix</keyword>
<accession>A0ABS1HEG1</accession>
<dbReference type="EMBL" id="JAENRR010000002">
    <property type="protein sequence ID" value="MBK3516011.1"/>
    <property type="molecule type" value="Genomic_DNA"/>
</dbReference>
<feature type="transmembrane region" description="Helical" evidence="2">
    <location>
        <begin position="503"/>
        <end position="528"/>
    </location>
</feature>
<keyword evidence="2" id="KW-0472">Membrane</keyword>
<protein>
    <submittedName>
        <fullName evidence="3">Tetrathionate reductase family octaheme c-type cytochrome</fullName>
    </submittedName>
</protein>
<dbReference type="PANTHER" id="PTHR35038:SF5">
    <property type="entry name" value="CYTOCHROME C-TYPE PROTEIN NRFB"/>
    <property type="match status" value="1"/>
</dbReference>
<dbReference type="RefSeq" id="WP_200463243.1">
    <property type="nucleotide sequence ID" value="NZ_JAENRR010000002.1"/>
</dbReference>